<comment type="caution">
    <text evidence="1">The sequence shown here is derived from an EMBL/GenBank/DDBJ whole genome shotgun (WGS) entry which is preliminary data.</text>
</comment>
<proteinExistence type="predicted"/>
<dbReference type="AlphaFoldDB" id="A0A5C7IZ26"/>
<evidence type="ECO:0000313" key="2">
    <source>
        <dbReference type="Proteomes" id="UP000323000"/>
    </source>
</evidence>
<name>A0A5C7IZ26_9ROSI</name>
<sequence length="117" mass="13043">MRILGFAKDYLSNAGTMNTIAGLLLSKASNTSGYANRLYQYAVVLEQLWFWKLSPKLSFLRQYIDASELKIGNRKDLYGSLMARDMVLYWVEAASPTLYSGAGTAMVLESQSQAQLS</sequence>
<reference evidence="2" key="1">
    <citation type="journal article" date="2019" name="Gigascience">
        <title>De novo genome assembly of the endangered Acer yangbiense, a plant species with extremely small populations endemic to Yunnan Province, China.</title>
        <authorList>
            <person name="Yang J."/>
            <person name="Wariss H.M."/>
            <person name="Tao L."/>
            <person name="Zhang R."/>
            <person name="Yun Q."/>
            <person name="Hollingsworth P."/>
            <person name="Dao Z."/>
            <person name="Luo G."/>
            <person name="Guo H."/>
            <person name="Ma Y."/>
            <person name="Sun W."/>
        </authorList>
    </citation>
    <scope>NUCLEOTIDE SEQUENCE [LARGE SCALE GENOMIC DNA]</scope>
    <source>
        <strain evidence="2">cv. Malutang</strain>
    </source>
</reference>
<accession>A0A5C7IZ26</accession>
<dbReference type="EMBL" id="VAHF01000001">
    <property type="protein sequence ID" value="TXG74144.1"/>
    <property type="molecule type" value="Genomic_DNA"/>
</dbReference>
<keyword evidence="2" id="KW-1185">Reference proteome</keyword>
<dbReference type="Proteomes" id="UP000323000">
    <property type="component" value="Chromosome 1"/>
</dbReference>
<gene>
    <name evidence="1" type="ORF">EZV62_002723</name>
</gene>
<protein>
    <submittedName>
        <fullName evidence="1">Uncharacterized protein</fullName>
    </submittedName>
</protein>
<evidence type="ECO:0000313" key="1">
    <source>
        <dbReference type="EMBL" id="TXG74144.1"/>
    </source>
</evidence>
<organism evidence="1 2">
    <name type="scientific">Acer yangbiense</name>
    <dbReference type="NCBI Taxonomy" id="1000413"/>
    <lineage>
        <taxon>Eukaryota</taxon>
        <taxon>Viridiplantae</taxon>
        <taxon>Streptophyta</taxon>
        <taxon>Embryophyta</taxon>
        <taxon>Tracheophyta</taxon>
        <taxon>Spermatophyta</taxon>
        <taxon>Magnoliopsida</taxon>
        <taxon>eudicotyledons</taxon>
        <taxon>Gunneridae</taxon>
        <taxon>Pentapetalae</taxon>
        <taxon>rosids</taxon>
        <taxon>malvids</taxon>
        <taxon>Sapindales</taxon>
        <taxon>Sapindaceae</taxon>
        <taxon>Hippocastanoideae</taxon>
        <taxon>Acereae</taxon>
        <taxon>Acer</taxon>
    </lineage>
</organism>